<reference evidence="3 4" key="1">
    <citation type="submission" date="2021-02" db="EMBL/GenBank/DDBJ databases">
        <title>Porcisia hertigi Genome sequencing and assembly.</title>
        <authorList>
            <person name="Almutairi H."/>
            <person name="Gatherer D."/>
        </authorList>
    </citation>
    <scope>NUCLEOTIDE SEQUENCE [LARGE SCALE GENOMIC DNA]</scope>
    <source>
        <strain evidence="3 4">C119</strain>
    </source>
</reference>
<evidence type="ECO:0000313" key="3">
    <source>
        <dbReference type="EMBL" id="KAG5510285.1"/>
    </source>
</evidence>
<proteinExistence type="predicted"/>
<comment type="caution">
    <text evidence="3">The sequence shown here is derived from an EMBL/GenBank/DDBJ whole genome shotgun (WGS) entry which is preliminary data.</text>
</comment>
<keyword evidence="4" id="KW-1185">Reference proteome</keyword>
<feature type="compositionally biased region" description="Low complexity" evidence="1">
    <location>
        <begin position="4411"/>
        <end position="4421"/>
    </location>
</feature>
<feature type="compositionally biased region" description="Polar residues" evidence="1">
    <location>
        <begin position="4896"/>
        <end position="4909"/>
    </location>
</feature>
<sequence>MGQVPIKWTSSPTQVQVNAPVNIIFYGDDRVADYLTADDVALLVLVPDGAVPGPSMCPRSEDWNRDDVIKANSNYTIITQGTMTKPGPVNTQWAIPANVLLQGVYVVCYKAKNSGQPVYVSSPATLVVYQTQSPSGAYLARSAASIEENLNLLQGERVFLLFHTTVELDVVLDGGQGSSKDKDVVRITTDNACQKPLGAGTIDEIPAAFGYAPLGILNETTDLPVPYVHLRARATPGNYYICMRRRNRESWQAYYDFEVVGGLHVNPAVLKVGGAAVSAFTTSPTTPRVWVPHVVVSATYGPGVSMKNMTQFFFVPFTGTGSVTEIDEINHDSCYRPSSTLEASSASVTLVNRTLQVYLVNPMFTQHSFGLVGTYLLCYQQSGRNIASVFPTALPVANPSPTTYAVPEMIPIQNAFTMNFSAIDPIFAAGNKNVAQIYIVDDVMATLNCSGATAPIGGTTHFTNFTSTHTTQASVTPTIMKSGYFFVCFLAYDQKEYFPVPNAAGDFIFSVGLMGAQEYTVTPSPAYLGQLLDVAIVGYQLSNRDHVKIVRISSDELSSEDDMTSDDRTSDDMTSDDRSSMTQCTEHAENADASEPAGAAGSVVQSTSGTLAHYHPRVNETGTFILCYQSVLWENAWIWVSKIPQFTVGAAHPTHYTLSVAPAYETEVLSLHIHDSGSGGGTGTEGRLRPEDKVKLIDRGTGDRGFDCTASATTSSSVGLLSYVSAESDSRVNVYRICGSAVANLTVCYALSEGRTTMLSWAEVPRQSPPPTYLFAGVLIEGDPFVGPMRGSSGADWVPPRPYEPFTFFFTSEVAKLEVQRVDFAREPVSVCAVDVDYVAPLLYQKEKEPASTFTVSLPHAGNYVVYISRDAAETAPKIMHRTQLVVGKCDPCSFTPSYGLAGKDVLLSFRSSVGGSLSNADEVRLFPVPQGLKGRPCEEISGPYAGVTLKPIEGQSTSDLTVFSVTTGTEAEASKYLGEYYVCYRKMAASSGSLTANFAVVAENNGVASIFSVYPADFLTATTCPASSMNALQSAVYNVTARNPAMYPNVPFSDSDVLVVVPSDVLEGIAGGCEGVTDVKTLITESGGRAQLATLDAYGRGYSNWYLTFASQTATVSYRWCFKLEHDALFRDISTSPQNVARENPYEVTTNPPVILPQSAPVRIQITGTGLVSTDRVYIVPAEESCLETCHRPAAPTEWQDVPHTVQYVSSTSVLVTFSKPIETLVSLGVCYRRTSQYLTRLATIVVREPNPVSYTTSFAPRVGTRPGLVFTGKSLTKGDALILVQPGTPCLVRDAVATGTFVSVSSDGTTSHFLLALVGDGIRAQDYTVCYEISTVGAYAEVQPKLSVLEGGPSSVLSSNTPMRGRATVLTVADPQAGDEMYVACVGCSCFDEQEAVVPYGDVHAIAQVTETASSSRSVTITLRVGFNDTKGYPICYRRSDSGYAQIGGTTTFVTPATNSPSGVTQLPASTQYQGQRLVYNFVNYTAAVPLDGADRVMLVQQSRSCWDNLDINKDGVVVDTSVLTGTIPATGVGEWKAHIPSLGPGVPPATPALFPLSYVVCYRQAGQLEYVGVPYAVQTTLMKAADPAIFETVPAIVEKGMLEVSTTFSYTDAGNDGDEAYVVQFETLTNTVCDDDKSVVVSPRGGAYPVYKLSMSGSAVVGTNRTAVCYIRAGATVAEVPQLLTVVESNPSGYVTNVADTGVARERQYIEFTIMGSDLSTANDAVVFTDVPCAKAPRPFTSSPHLARLGDATSDGATYKVVAQFISLDAPVDIYVCYQHNSVWREVGAALTLSVPVPLSVTVISSSETKTMPRAGQHLNLQLVGGTTTSVIDAAVLSARTAWKGTWCHNFTEDDVQEPALAIWSAAILDVSVWQVPGEARLCIHNDANTLWADAASTVDAPSIYINPPNPSTMDTFPNPPRVGQSVTLTFHLLVSSSVEDVVRVTAPSYEACEAAKSVEAFPDTMSVTVVDEHTTTLTLIDSTDPLRYRSFETVGDYRVCYYSATELAWGVVGGTLTAGSVTVKERVPESWSIASGHTTIGLEFTLAFTDKLGILQPSVNKDVAWAAPSTVNCGQDPHTCSGCLLFEWDTSKSSPNKAVTLANASVRVDEMNLCYRLSGATAALVPGPLNITTGPIQCVEEDFFISGQRQRVTFRIEDGTDVTKDSWRLSFYATTALNCDERYIDSFLPGSARLESSTSTSATYSVLWPPGLGITTDRYTICYTHKNLVGPVCTCGQIDAKTGECYMTGTPGSPQSFTPSPQPTYVGQTITLSLAVNASMTAYPPTAIKLVTYVDELTDCDGAPAFTPAGATLTRVSAVLYTYVFKHDYTLGSATLVVCALTDLSTSYVRVASTVVPSSPTTSNTLWIRPYLVLTTFPSTEDYLRAMQTLNLTFTMASQQKDDVVSLKDRLTVVSDPRNCVESYINEQDPATLMKMFYLSDTAFLTLPATVLSANTAKFHTKSLATFSNDKVSQGTHYFCYLLQAGTWAPVLPGLTIREGLINSCSVTGALSPANGDHEDPSHPSTSNGGSLRAMYYAPTQILGTPLFASLVSPLVDEVRVVPQNQWCTNDAAAVFTITVGELSPLDESRVDPTDSIAAVFFAPLSGAYKLCYRFGTNSNWSPACTDLQVTTSTPTGATVGCLNVGQTVAVMLTQAISGQVFTNEDRLRFVQGTLPCLVSGGALTASSATVTVGDAPQPTYGVVLSDVTPEQTFYPMAAALFRTGTSAVRLCYTDAAGNQFAVPLNYASDPGKSFFAIQPRQPSTVDFPHARVQVGQRLFMKFSPASAEVRPLLVPYAPLPSPYMPGPAFNGTFDGATLLAVSSASAYTDGRCAAALRDGTLAATSFLGVYGPPTREGGNGPAPYTVGNFDPTEAQLYIACYHLAKCSAADSGDPFRVDNANPSKVRTDVEPPRRGQLIKVLFERDTSTPGAAALTPGSDLGAKEANLASCWTLSDTAGEVVQGTPDLTYITTIFPAQAPAQASPTQTRSCYKMSDSSWSEVPGGVADVLPANPASFDTVPASARVSGMNYINFYGSGFSGQDRVKLIEHSANCSEDSVPPPSFAAYSVSEPTEAIPGTAQGWTVTGVNKDGSTATLNFVTTVTGTYSVCYRLAADTVWTLVYADLVIYERNPSEVTRTPVTTLEGELFTLTFTASTQGTSGLSAEDRVVLYYGSSVNCIAPTEAETAPSVTAAPSLTETLPQSISFQMDVGTRGSYTLCYKMALPGVPGGYIVVWDYDTVVVESNPQEMMLYPVREPSVHRPNELLTSLFIGWGLVSTTEAPDSMKLIQASAEGSTTDAMCQKNPSAATITYYPLYANGTHAEQVWRVSSDGVNVPYSVCYKLSGGQYHVIGNPLSITGTASPSGATSEKLTGPTTTLLSGESISWTLVNTNAESCADGAAILFFSDSNCYDVHYYTDVSALIPSSTLMEMAFPAGAVVVSKCSDATRLRASWTYAFAGSSSESPETAPSTALLSLCYWSAGNNAVSVLASDAITLSQGVPPPLNVSLLVTAEEVFSFDLSVSPTITDWIVLVKDPTDCVGVSSPANDAYFTDVEFSATTGVLTVTAAVPAAGMYYVCYSHQVGICAAATGRECARVVAAVEATASSPQGWSGTPTPVYVSGHLAVSLTFASHSESSARETTASAWLAAMKDSESSLTMKDVWMACAQSQTTPSLRHVLTYTPATGKWDTGEIFTRSGPYALCYTAESVETAALHLFGPVTNAGPVVLPSTVTDVSLPPLMTIKNTNTVVLRGGGLSTTDVVVAVALDTSTSSTLNTAARAIPSDICTNEDYVPRVISTNPDSTTSTGMSSMLRNLVFTETGDYVLCYTATYSLTTGDGASERGSPVLITPTPFTVSPSVVSMTVTSLVLEVGVELDILFAGNGLTASNTAALVFVGNTTESPTVESVCLDSNANYEAMKSASEDGTTAVYSTTPTQQGIHMVCFRQSSSSTPILMPTRLDIGVRSAIEAVFTVQPDGCAALLTCMVQPTITLLDTSALPTSAPYSTVKMVLYLSDGTTEAPPGYLSGDTAHSQVNYTTFTFLALRVSTSGQYIMKAIVELPGGDTLVATSDVVNVTTSGESVVNVASVSCLPEGILDRTSGSTTDTIDCTIEVLISDAPNMFTVDVNAGTVSPVTQSGTTSSGLPMYKFTVTAPEMTPSLIGLVNYIVMLVKPITPFEGWPVQNSPVTVRLATSPSAQTTIGCSADATELPQSNMVRVGGILNCRVQGIAMIGGQPRNIVARPQDLRVTSYYNGQESTSTPVDLGAYPVDINGLYNFTVTPSTGLSIFVAGSVFASEYVSTSTSTTTPAWTVMTNSPQMFILIGVPADAASKMTCVSKRTGSKLWYKPTELLECTVALANAKGPVNGVQSDYSVQLPNGGSVSEVEETFWGSSLTWQISAPPQPSLSSLSSTKSQQHAEPVDAEGGTFDNGAPWNFHVRVLYTPSNTIISTYEGTLVSVMKVVGTVPTLKPGKTVSLTLAGFGLATTHLYTLSAPSNCSSVLAQATPREGRETDQLILNFRVPSSTFIICFAPEDARTAFQPLLPTQWTPASENPWTTDDLVLLIVGVIFLFILLVLLVILLWCIFYGRRGDEEEEEENKATEEHRIMHFKPIKANRSRFTTRPGGKHVYMPPRANDRYVLRTADKPRPIKPQSPAPLPMEATPTPPSQEAQQQQQQQQPSSNNTHIRINIRDNSESDHATPHPQSTPGAAMSLMHPGGGNSNNNSGDARPPLPKRRRRHHSHRTTTTTSSNDSLVSDHPVHPLRHQSKSKYANLDPSIPPLPPMPSATPSPIPGLVESPRKGDETPATHAVENLPRLPPPPASPSGPYQHLHHRAPEPTVPGRVDAPGAGQSNLHRGRRDDDDDDDDGATKEFVGPFTVVGHTSKPMVRSSSCSGKPQTKPA</sequence>
<evidence type="ECO:0000256" key="1">
    <source>
        <dbReference type="SAM" id="MobiDB-lite"/>
    </source>
</evidence>
<name>A0A836IQH3_9TRYP</name>
<dbReference type="Proteomes" id="UP000674318">
    <property type="component" value="Chromosome 10"/>
</dbReference>
<organism evidence="3 4">
    <name type="scientific">Porcisia hertigi</name>
    <dbReference type="NCBI Taxonomy" id="2761500"/>
    <lineage>
        <taxon>Eukaryota</taxon>
        <taxon>Discoba</taxon>
        <taxon>Euglenozoa</taxon>
        <taxon>Kinetoplastea</taxon>
        <taxon>Metakinetoplastina</taxon>
        <taxon>Trypanosomatida</taxon>
        <taxon>Trypanosomatidae</taxon>
        <taxon>Leishmaniinae</taxon>
        <taxon>Porcisia</taxon>
    </lineage>
</organism>
<feature type="compositionally biased region" description="Basic and acidic residues" evidence="1">
    <location>
        <begin position="565"/>
        <end position="579"/>
    </location>
</feature>
<feature type="transmembrane region" description="Helical" evidence="2">
    <location>
        <begin position="4567"/>
        <end position="4592"/>
    </location>
</feature>
<dbReference type="GeneID" id="94293622"/>
<feature type="compositionally biased region" description="Basic residues" evidence="1">
    <location>
        <begin position="4739"/>
        <end position="4750"/>
    </location>
</feature>
<feature type="compositionally biased region" description="Pro residues" evidence="1">
    <location>
        <begin position="4784"/>
        <end position="4799"/>
    </location>
</feature>
<dbReference type="KEGG" id="phet:94293622"/>
<keyword evidence="2" id="KW-0812">Transmembrane</keyword>
<evidence type="ECO:0000313" key="4">
    <source>
        <dbReference type="Proteomes" id="UP000674318"/>
    </source>
</evidence>
<dbReference type="RefSeq" id="XP_067759026.1">
    <property type="nucleotide sequence ID" value="XM_067903545.1"/>
</dbReference>
<accession>A0A836IQH3</accession>
<feature type="region of interest" description="Disordered" evidence="1">
    <location>
        <begin position="4411"/>
        <end position="4432"/>
    </location>
</feature>
<keyword evidence="2" id="KW-1133">Transmembrane helix</keyword>
<evidence type="ECO:0008006" key="5">
    <source>
        <dbReference type="Google" id="ProtNLM"/>
    </source>
</evidence>
<feature type="compositionally biased region" description="Basic and acidic residues" evidence="1">
    <location>
        <begin position="4696"/>
        <end position="4707"/>
    </location>
</feature>
<protein>
    <recommendedName>
        <fullName evidence="5">Hemagluttinin family protein</fullName>
    </recommendedName>
</protein>
<feature type="region of interest" description="Disordered" evidence="1">
    <location>
        <begin position="558"/>
        <end position="604"/>
    </location>
</feature>
<dbReference type="PANTHER" id="PTHR23202">
    <property type="entry name" value="WASP INTERACTING PROTEIN-RELATED"/>
    <property type="match status" value="1"/>
</dbReference>
<feature type="region of interest" description="Disordered" evidence="1">
    <location>
        <begin position="4618"/>
        <end position="4909"/>
    </location>
</feature>
<evidence type="ECO:0000256" key="2">
    <source>
        <dbReference type="SAM" id="Phobius"/>
    </source>
</evidence>
<keyword evidence="2" id="KW-0472">Membrane</keyword>
<dbReference type="PANTHER" id="PTHR23202:SF124">
    <property type="entry name" value="C2H2-TYPE DOMAIN-CONTAINING PROTEIN-RELATED"/>
    <property type="match status" value="1"/>
</dbReference>
<dbReference type="OrthoDB" id="262785at2759"/>
<dbReference type="EMBL" id="JAFJZO010000010">
    <property type="protein sequence ID" value="KAG5510285.1"/>
    <property type="molecule type" value="Genomic_DNA"/>
</dbReference>
<gene>
    <name evidence="3" type="ORF">JKF63_07613</name>
</gene>
<feature type="compositionally biased region" description="Basic and acidic residues" evidence="1">
    <location>
        <begin position="4641"/>
        <end position="4654"/>
    </location>
</feature>